<evidence type="ECO:0000313" key="2">
    <source>
        <dbReference type="Proteomes" id="UP000054988"/>
    </source>
</evidence>
<reference evidence="1 2" key="1">
    <citation type="submission" date="2015-12" db="EMBL/GenBank/DDBJ databases">
        <title>Draft genome sequence of Moniliophthora roreri, the causal agent of frosty pod rot of cacao.</title>
        <authorList>
            <person name="Aime M.C."/>
            <person name="Diaz-Valderrama J.R."/>
            <person name="Kijpornyongpan T."/>
            <person name="Phillips-Mora W."/>
        </authorList>
    </citation>
    <scope>NUCLEOTIDE SEQUENCE [LARGE SCALE GENOMIC DNA]</scope>
    <source>
        <strain evidence="1 2">MCA 2952</strain>
    </source>
</reference>
<protein>
    <submittedName>
        <fullName evidence="1">Uncharacterized protein</fullName>
    </submittedName>
</protein>
<dbReference type="EMBL" id="LATX01002389">
    <property type="protein sequence ID" value="KTB30290.1"/>
    <property type="molecule type" value="Genomic_DNA"/>
</dbReference>
<comment type="caution">
    <text evidence="1">The sequence shown here is derived from an EMBL/GenBank/DDBJ whole genome shotgun (WGS) entry which is preliminary data.</text>
</comment>
<evidence type="ECO:0000313" key="1">
    <source>
        <dbReference type="EMBL" id="KTB30290.1"/>
    </source>
</evidence>
<name>A0A0W0F258_MONRR</name>
<proteinExistence type="predicted"/>
<accession>A0A0W0F258</accession>
<sequence>MSWMIGLPSVTDKEESEESLAGCLVDISDNYLCSKLKDLREGPAFRFSPSYAEGRLAALLTICRDYRDSLARNALEQGEGGAWRVFCASGFESPAPQDSTIVEETEKLERLSREDQLNNGFSTCSLLSQVPVNSALLEPDFPLPAENFLRALNTTIAWTTAVDYMFQHGTPTPELDARCKIIRVSHSSTRGLASVNIRSPVNHWCDAASWTAEERGALPTILESARS</sequence>
<gene>
    <name evidence="1" type="ORF">WG66_17139</name>
</gene>
<dbReference type="Proteomes" id="UP000054988">
    <property type="component" value="Unassembled WGS sequence"/>
</dbReference>
<dbReference type="AlphaFoldDB" id="A0A0W0F258"/>
<organism evidence="1 2">
    <name type="scientific">Moniliophthora roreri</name>
    <name type="common">Frosty pod rot fungus</name>
    <name type="synonym">Monilia roreri</name>
    <dbReference type="NCBI Taxonomy" id="221103"/>
    <lineage>
        <taxon>Eukaryota</taxon>
        <taxon>Fungi</taxon>
        <taxon>Dikarya</taxon>
        <taxon>Basidiomycota</taxon>
        <taxon>Agaricomycotina</taxon>
        <taxon>Agaricomycetes</taxon>
        <taxon>Agaricomycetidae</taxon>
        <taxon>Agaricales</taxon>
        <taxon>Marasmiineae</taxon>
        <taxon>Marasmiaceae</taxon>
        <taxon>Moniliophthora</taxon>
    </lineage>
</organism>